<evidence type="ECO:0000313" key="5">
    <source>
        <dbReference type="Proteomes" id="UP000284202"/>
    </source>
</evidence>
<organism evidence="4 5">
    <name type="scientific">Paracoccus onubensis</name>
    <dbReference type="NCBI Taxonomy" id="1675788"/>
    <lineage>
        <taxon>Bacteria</taxon>
        <taxon>Pseudomonadati</taxon>
        <taxon>Pseudomonadota</taxon>
        <taxon>Alphaproteobacteria</taxon>
        <taxon>Rhodobacterales</taxon>
        <taxon>Paracoccaceae</taxon>
        <taxon>Paracoccus</taxon>
    </lineage>
</organism>
<proteinExistence type="predicted"/>
<dbReference type="InterPro" id="IPR001677">
    <property type="entry name" value="TbpB_B_D"/>
</dbReference>
<dbReference type="SUPFAM" id="SSF56925">
    <property type="entry name" value="OMPA-like"/>
    <property type="match status" value="1"/>
</dbReference>
<dbReference type="RefSeq" id="WP_119745413.1">
    <property type="nucleotide sequence ID" value="NZ_QZCG01000001.1"/>
</dbReference>
<dbReference type="OrthoDB" id="7873147at2"/>
<name>A0A418T8A1_9RHOB</name>
<dbReference type="EMBL" id="QZCG01000001">
    <property type="protein sequence ID" value="RJE89455.1"/>
    <property type="molecule type" value="Genomic_DNA"/>
</dbReference>
<keyword evidence="2" id="KW-0732">Signal</keyword>
<dbReference type="InterPro" id="IPR011250">
    <property type="entry name" value="OMP/PagP_B-barrel"/>
</dbReference>
<evidence type="ECO:0000256" key="1">
    <source>
        <dbReference type="SAM" id="MobiDB-lite"/>
    </source>
</evidence>
<feature type="region of interest" description="Disordered" evidence="1">
    <location>
        <begin position="165"/>
        <end position="189"/>
    </location>
</feature>
<protein>
    <recommendedName>
        <fullName evidence="3">Transferrin-binding protein B C-lobe/N-lobe beta-barrel domain-containing protein</fullName>
    </recommendedName>
</protein>
<dbReference type="Proteomes" id="UP000284202">
    <property type="component" value="Unassembled WGS sequence"/>
</dbReference>
<keyword evidence="5" id="KW-1185">Reference proteome</keyword>
<evidence type="ECO:0000313" key="4">
    <source>
        <dbReference type="EMBL" id="RJE89455.1"/>
    </source>
</evidence>
<feature type="signal peptide" evidence="2">
    <location>
        <begin position="1"/>
        <end position="16"/>
    </location>
</feature>
<evidence type="ECO:0000259" key="3">
    <source>
        <dbReference type="Pfam" id="PF01298"/>
    </source>
</evidence>
<feature type="domain" description="Transferrin-binding protein B C-lobe/N-lobe beta-barrel" evidence="3">
    <location>
        <begin position="57"/>
        <end position="173"/>
    </location>
</feature>
<gene>
    <name evidence="4" type="ORF">D3P04_02160</name>
</gene>
<dbReference type="Gene3D" id="2.40.160.90">
    <property type="match status" value="1"/>
</dbReference>
<feature type="chain" id="PRO_5019177960" description="Transferrin-binding protein B C-lobe/N-lobe beta-barrel domain-containing protein" evidence="2">
    <location>
        <begin position="17"/>
        <end position="189"/>
    </location>
</feature>
<sequence>MKIKSTAMFGVLSVLAACSGGSDGGDNPVAEYASDSDRAARLVAETSASSSTGVASMPTRGRAEYDGIVGMAFGGQPASLSEAEMIGEVDMNANFATNRITGELDDFNTRSGERIRGELRMANGRINGSGFSSDISGQLSGGSRSPGNVSGNISGDFLGENAASITGRGSATSDGGRLGLSIVGRRDRD</sequence>
<dbReference type="PROSITE" id="PS51257">
    <property type="entry name" value="PROKAR_LIPOPROTEIN"/>
    <property type="match status" value="1"/>
</dbReference>
<accession>A0A418T8A1</accession>
<evidence type="ECO:0000256" key="2">
    <source>
        <dbReference type="SAM" id="SignalP"/>
    </source>
</evidence>
<comment type="caution">
    <text evidence="4">The sequence shown here is derived from an EMBL/GenBank/DDBJ whole genome shotgun (WGS) entry which is preliminary data.</text>
</comment>
<dbReference type="Pfam" id="PF01298">
    <property type="entry name" value="TbpB_B_D"/>
    <property type="match status" value="1"/>
</dbReference>
<reference evidence="5" key="1">
    <citation type="submission" date="2018-09" db="EMBL/GenBank/DDBJ databases">
        <title>Acidovorax cavernicola nov. sp. isolated from Gruta de las Maravillas (Aracena, Spain).</title>
        <authorList>
            <person name="Jurado V."/>
            <person name="Gutierrez-Patricio S."/>
            <person name="Gonzalez-Pimentel J.L."/>
            <person name="Miller A.Z."/>
            <person name="Laiz L."/>
            <person name="Saiz-Jimenez C."/>
        </authorList>
    </citation>
    <scope>NUCLEOTIDE SEQUENCE [LARGE SCALE GENOMIC DNA]</scope>
    <source>
        <strain evidence="5">1011MAR3C25</strain>
    </source>
</reference>
<dbReference type="AlphaFoldDB" id="A0A418T8A1"/>